<sequence length="231" mass="26353">MTHIRSRAWLEQMIARATRVDPAAGPYQDQTALVLHPDDLLFRRFRERIEREQGTLARYRKPRRQGELPIDDGRERAEPIVPLASNATALRWARLAPGPDFAAARSEQVLNRQPDLLEVPSRREREMQMQVGRMVAAQVIEDEGMLRIPKGAGAHHAYSAALKRVMRKGRAEMSLAELEAAIAWLERNRIADHLHLLQGDAKYAWTARQRRFDFGLGGRPAKSDRVDSRPT</sequence>
<evidence type="ECO:0000313" key="1">
    <source>
        <dbReference type="EMBL" id="MBC4019271.1"/>
    </source>
</evidence>
<organism evidence="1 2">
    <name type="scientific">Siccirubricoccus deserti</name>
    <dbReference type="NCBI Taxonomy" id="2013562"/>
    <lineage>
        <taxon>Bacteria</taxon>
        <taxon>Pseudomonadati</taxon>
        <taxon>Pseudomonadota</taxon>
        <taxon>Alphaproteobacteria</taxon>
        <taxon>Acetobacterales</taxon>
        <taxon>Roseomonadaceae</taxon>
        <taxon>Siccirubricoccus</taxon>
    </lineage>
</organism>
<dbReference type="EMBL" id="JACOMF010000154">
    <property type="protein sequence ID" value="MBC4019271.1"/>
    <property type="molecule type" value="Genomic_DNA"/>
</dbReference>
<reference evidence="1" key="1">
    <citation type="submission" date="2020-08" db="EMBL/GenBank/DDBJ databases">
        <authorList>
            <person name="Hu Y."/>
            <person name="Nguyen S.V."/>
            <person name="Li F."/>
            <person name="Fanning S."/>
        </authorList>
    </citation>
    <scope>NUCLEOTIDE SEQUENCE</scope>
    <source>
        <strain evidence="1">SYSU D8009</strain>
    </source>
</reference>
<protein>
    <submittedName>
        <fullName evidence="1">Uncharacterized protein</fullName>
    </submittedName>
</protein>
<proteinExistence type="predicted"/>
<comment type="caution">
    <text evidence="1">The sequence shown here is derived from an EMBL/GenBank/DDBJ whole genome shotgun (WGS) entry which is preliminary data.</text>
</comment>
<dbReference type="Proteomes" id="UP000600101">
    <property type="component" value="Unassembled WGS sequence"/>
</dbReference>
<gene>
    <name evidence="1" type="ORF">H7965_29085</name>
</gene>
<dbReference type="AlphaFoldDB" id="A0A9X0UGQ3"/>
<keyword evidence="2" id="KW-1185">Reference proteome</keyword>
<name>A0A9X0UGQ3_9PROT</name>
<evidence type="ECO:0000313" key="2">
    <source>
        <dbReference type="Proteomes" id="UP000600101"/>
    </source>
</evidence>
<dbReference type="RefSeq" id="WP_186773988.1">
    <property type="nucleotide sequence ID" value="NZ_JACOMF010000154.1"/>
</dbReference>
<accession>A0A9X0UGQ3</accession>